<name>A0ABZ1H3Z6_STRPH</name>
<evidence type="ECO:0000313" key="3">
    <source>
        <dbReference type="Proteomes" id="UP001340816"/>
    </source>
</evidence>
<reference evidence="2 3" key="1">
    <citation type="submission" date="2022-10" db="EMBL/GenBank/DDBJ databases">
        <title>The complete genomes of actinobacterial strains from the NBC collection.</title>
        <authorList>
            <person name="Joergensen T.S."/>
            <person name="Alvarez Arevalo M."/>
            <person name="Sterndorff E.B."/>
            <person name="Faurdal D."/>
            <person name="Vuksanovic O."/>
            <person name="Mourched A.-S."/>
            <person name="Charusanti P."/>
            <person name="Shaw S."/>
            <person name="Blin K."/>
            <person name="Weber T."/>
        </authorList>
    </citation>
    <scope>NUCLEOTIDE SEQUENCE [LARGE SCALE GENOMIC DNA]</scope>
    <source>
        <strain evidence="2 3">NBC 01752</strain>
    </source>
</reference>
<organism evidence="2 3">
    <name type="scientific">Streptomyces phaeochromogenes</name>
    <dbReference type="NCBI Taxonomy" id="1923"/>
    <lineage>
        <taxon>Bacteria</taxon>
        <taxon>Bacillati</taxon>
        <taxon>Actinomycetota</taxon>
        <taxon>Actinomycetes</taxon>
        <taxon>Kitasatosporales</taxon>
        <taxon>Streptomycetaceae</taxon>
        <taxon>Streptomyces</taxon>
        <taxon>Streptomyces phaeochromogenes group</taxon>
    </lineage>
</organism>
<dbReference type="InterPro" id="IPR013830">
    <property type="entry name" value="SGNH_hydro"/>
</dbReference>
<keyword evidence="3" id="KW-1185">Reference proteome</keyword>
<gene>
    <name evidence="2" type="ORF">OHB35_08315</name>
</gene>
<dbReference type="CDD" id="cd01823">
    <property type="entry name" value="SEST_like"/>
    <property type="match status" value="1"/>
</dbReference>
<dbReference type="PANTHER" id="PTHR37981">
    <property type="entry name" value="LIPASE 2"/>
    <property type="match status" value="1"/>
</dbReference>
<proteinExistence type="predicted"/>
<feature type="domain" description="SGNH hydrolase-type esterase" evidence="1">
    <location>
        <begin position="30"/>
        <end position="267"/>
    </location>
</feature>
<dbReference type="SUPFAM" id="SSF52266">
    <property type="entry name" value="SGNH hydrolase"/>
    <property type="match status" value="1"/>
</dbReference>
<dbReference type="Pfam" id="PF13472">
    <property type="entry name" value="Lipase_GDSL_2"/>
    <property type="match status" value="1"/>
</dbReference>
<dbReference type="InterPro" id="IPR036514">
    <property type="entry name" value="SGNH_hydro_sf"/>
</dbReference>
<sequence length="283" mass="28926">MALSTAGATAASASARTAATPTARTVNYVALGDSYASGPGIPNQVDSTCARSDQNYPSLLAAAKQWRLTDVSCSGATTTALAGPQGSRPPQLDALGAGTDVVTLTMGGNDIGFSRNLSTCAGLTSQDPTGSPCKTFFTSGGTDQLEQRVNDTAPKIAAALDAVRQRAPHAKVLVVGYPDLFPDDGVGCTSSAVPLAAGDFAYLRDTEKKLNAMLASQASAKGVGYVDTYTSSVGHDMCKPAGERWIEPLVAAAPAAPAHPNARGQQAMAAAVERAVHCRGNRR</sequence>
<dbReference type="Gene3D" id="3.40.50.1110">
    <property type="entry name" value="SGNH hydrolase"/>
    <property type="match status" value="1"/>
</dbReference>
<dbReference type="InterPro" id="IPR037460">
    <property type="entry name" value="SEST-like"/>
</dbReference>
<dbReference type="Proteomes" id="UP001340816">
    <property type="component" value="Chromosome"/>
</dbReference>
<dbReference type="RefSeq" id="WP_326758305.1">
    <property type="nucleotide sequence ID" value="NZ_CP109135.1"/>
</dbReference>
<dbReference type="PANTHER" id="PTHR37981:SF1">
    <property type="entry name" value="SGNH HYDROLASE-TYPE ESTERASE DOMAIN-CONTAINING PROTEIN"/>
    <property type="match status" value="1"/>
</dbReference>
<dbReference type="GO" id="GO:0016787">
    <property type="term" value="F:hydrolase activity"/>
    <property type="evidence" value="ECO:0007669"/>
    <property type="project" value="UniProtKB-KW"/>
</dbReference>
<keyword evidence="2" id="KW-0378">Hydrolase</keyword>
<evidence type="ECO:0000259" key="1">
    <source>
        <dbReference type="Pfam" id="PF13472"/>
    </source>
</evidence>
<evidence type="ECO:0000313" key="2">
    <source>
        <dbReference type="EMBL" id="WSD13237.1"/>
    </source>
</evidence>
<dbReference type="EMBL" id="CP109135">
    <property type="protein sequence ID" value="WSD13237.1"/>
    <property type="molecule type" value="Genomic_DNA"/>
</dbReference>
<protein>
    <submittedName>
        <fullName evidence="2">SGNH/GDSL hydrolase family protein</fullName>
    </submittedName>
</protein>
<accession>A0ABZ1H3Z6</accession>